<feature type="non-terminal residue" evidence="3">
    <location>
        <position position="1"/>
    </location>
</feature>
<organism evidence="3">
    <name type="scientific">Tanacetum cinerariifolium</name>
    <name type="common">Dalmatian daisy</name>
    <name type="synonym">Chrysanthemum cinerariifolium</name>
    <dbReference type="NCBI Taxonomy" id="118510"/>
    <lineage>
        <taxon>Eukaryota</taxon>
        <taxon>Viridiplantae</taxon>
        <taxon>Streptophyta</taxon>
        <taxon>Embryophyta</taxon>
        <taxon>Tracheophyta</taxon>
        <taxon>Spermatophyta</taxon>
        <taxon>Magnoliopsida</taxon>
        <taxon>eudicotyledons</taxon>
        <taxon>Gunneridae</taxon>
        <taxon>Pentapetalae</taxon>
        <taxon>asterids</taxon>
        <taxon>campanulids</taxon>
        <taxon>Asterales</taxon>
        <taxon>Asteraceae</taxon>
        <taxon>Asteroideae</taxon>
        <taxon>Anthemideae</taxon>
        <taxon>Anthemidinae</taxon>
        <taxon>Tanacetum</taxon>
    </lineage>
</organism>
<feature type="region of interest" description="Disordered" evidence="1">
    <location>
        <begin position="230"/>
        <end position="252"/>
    </location>
</feature>
<feature type="region of interest" description="Disordered" evidence="1">
    <location>
        <begin position="705"/>
        <end position="732"/>
    </location>
</feature>
<feature type="compositionally biased region" description="Basic and acidic residues" evidence="1">
    <location>
        <begin position="646"/>
        <end position="661"/>
    </location>
</feature>
<dbReference type="InterPro" id="IPR012337">
    <property type="entry name" value="RNaseH-like_sf"/>
</dbReference>
<sequence length="755" mass="84054">VIEGVVQHVAPTTAEQRLARKNELKARGTLLMALPDKHQLKFNIHKDAKTLMEAIEKSQSNSPQLDNDDLKQIYTDDLEEIDLKWKMVMLTVRARWSATTATGKDALQGSVAMTGAFRQKNNHPTMPSWHSPLQVLLVLTMRYQLGDGYHAVPPPYTGTFMPPKPDLVFHDAPNVNETDHTAFNVKLSPTKPNKDLSHAYRPSAPIIKDWVSDFEDDYGVESLQKTPSFVQTTEQVKPPRSSVKTGENSIPTATHTTTITNLQSHGNRMNRKACFVYKSLTYLIKDYDYYDKNPHSPPRRNINRSPSPKTSNFPPKVTAAKAPMVNDVKGNWDNLQHALKDKGVIDSGCSRHMTGNMSYLFDFEELNSGYVSFGGNPKGGKISGKMCDKKNNVLFTGTECIVLSPEFKLLDENQVLLRVPRENNMYNVDLKNIVPSGDLTCLFAKATLDETLIEAARTMLADSLLPTPFWAEAVNTACYVQNRVLVTKPQNKTPYELLLGRTPSIGFMRHFGCHVTILNTLDPLGKFDGKADEGFLVGYSVSSKAFRVFNSRTRIIQETLQLSFLENKPNVAGSGPTWPFDIDTLTKTMNYQPVTAGNQFNPSAGVQEQFDAEKAGEDNVQQYVLFPIWSFGSKNLQNTDEDADFGGEKPKFEGRKPESEVHVSPSSKFEDFSDNSINEVNVADSIVPAVGQILTNSTNTFSAAGPSNTTVSPTHGKSSYVNTYQYPDDPNMPELEDITYFDNKEDVGAEADFTN</sequence>
<feature type="compositionally biased region" description="Polar residues" evidence="1">
    <location>
        <begin position="242"/>
        <end position="251"/>
    </location>
</feature>
<proteinExistence type="predicted"/>
<evidence type="ECO:0000256" key="1">
    <source>
        <dbReference type="SAM" id="MobiDB-lite"/>
    </source>
</evidence>
<dbReference type="PANTHER" id="PTHR42648:SF32">
    <property type="entry name" value="RIBONUCLEASE H-LIKE DOMAIN, GAG-PRE-INTEGRASE DOMAIN PROTEIN-RELATED"/>
    <property type="match status" value="1"/>
</dbReference>
<dbReference type="AlphaFoldDB" id="A0A699HZK6"/>
<comment type="caution">
    <text evidence="3">The sequence shown here is derived from an EMBL/GenBank/DDBJ whole genome shotgun (WGS) entry which is preliminary data.</text>
</comment>
<feature type="region of interest" description="Disordered" evidence="1">
    <location>
        <begin position="293"/>
        <end position="316"/>
    </location>
</feature>
<evidence type="ECO:0000313" key="3">
    <source>
        <dbReference type="EMBL" id="GEY96378.1"/>
    </source>
</evidence>
<dbReference type="InterPro" id="IPR039537">
    <property type="entry name" value="Retrotran_Ty1/copia-like"/>
</dbReference>
<gene>
    <name evidence="3" type="ORF">Tci_468352</name>
</gene>
<dbReference type="InterPro" id="IPR057670">
    <property type="entry name" value="SH3_retrovirus"/>
</dbReference>
<reference evidence="3" key="1">
    <citation type="journal article" date="2019" name="Sci. Rep.">
        <title>Draft genome of Tanacetum cinerariifolium, the natural source of mosquito coil.</title>
        <authorList>
            <person name="Yamashiro T."/>
            <person name="Shiraishi A."/>
            <person name="Satake H."/>
            <person name="Nakayama K."/>
        </authorList>
    </citation>
    <scope>NUCLEOTIDE SEQUENCE</scope>
</reference>
<feature type="domain" description="Retroviral polymerase SH3-like" evidence="2">
    <location>
        <begin position="521"/>
        <end position="568"/>
    </location>
</feature>
<feature type="compositionally biased region" description="Polar residues" evidence="1">
    <location>
        <begin position="705"/>
        <end position="725"/>
    </location>
</feature>
<accession>A0A699HZK6</accession>
<dbReference type="EMBL" id="BKCJ010226912">
    <property type="protein sequence ID" value="GEY96378.1"/>
    <property type="molecule type" value="Genomic_DNA"/>
</dbReference>
<dbReference type="SUPFAM" id="SSF53098">
    <property type="entry name" value="Ribonuclease H-like"/>
    <property type="match status" value="1"/>
</dbReference>
<protein>
    <submittedName>
        <fullName evidence="3">Retrovirus-related Pol polyprotein from transposon TNT 1-94</fullName>
    </submittedName>
</protein>
<name>A0A699HZK6_TANCI</name>
<dbReference type="PANTHER" id="PTHR42648">
    <property type="entry name" value="TRANSPOSASE, PUTATIVE-RELATED"/>
    <property type="match status" value="1"/>
</dbReference>
<feature type="region of interest" description="Disordered" evidence="1">
    <location>
        <begin position="639"/>
        <end position="668"/>
    </location>
</feature>
<evidence type="ECO:0000259" key="2">
    <source>
        <dbReference type="Pfam" id="PF25597"/>
    </source>
</evidence>
<dbReference type="Pfam" id="PF25597">
    <property type="entry name" value="SH3_retrovirus"/>
    <property type="match status" value="1"/>
</dbReference>